<name>A0ABS8SB83_DATST</name>
<reference evidence="1 2" key="1">
    <citation type="journal article" date="2021" name="BMC Genomics">
        <title>Datura genome reveals duplications of psychoactive alkaloid biosynthetic genes and high mutation rate following tissue culture.</title>
        <authorList>
            <person name="Rajewski A."/>
            <person name="Carter-House D."/>
            <person name="Stajich J."/>
            <person name="Litt A."/>
        </authorList>
    </citation>
    <scope>NUCLEOTIDE SEQUENCE [LARGE SCALE GENOMIC DNA]</scope>
    <source>
        <strain evidence="1">AR-01</strain>
    </source>
</reference>
<accession>A0ABS8SB83</accession>
<gene>
    <name evidence="1" type="ORF">HAX54_030681</name>
</gene>
<dbReference type="EMBL" id="JACEIK010000386">
    <property type="protein sequence ID" value="MCD7456106.1"/>
    <property type="molecule type" value="Genomic_DNA"/>
</dbReference>
<evidence type="ECO:0000313" key="2">
    <source>
        <dbReference type="Proteomes" id="UP000823775"/>
    </source>
</evidence>
<dbReference type="Proteomes" id="UP000823775">
    <property type="component" value="Unassembled WGS sequence"/>
</dbReference>
<organism evidence="1 2">
    <name type="scientific">Datura stramonium</name>
    <name type="common">Jimsonweed</name>
    <name type="synonym">Common thornapple</name>
    <dbReference type="NCBI Taxonomy" id="4076"/>
    <lineage>
        <taxon>Eukaryota</taxon>
        <taxon>Viridiplantae</taxon>
        <taxon>Streptophyta</taxon>
        <taxon>Embryophyta</taxon>
        <taxon>Tracheophyta</taxon>
        <taxon>Spermatophyta</taxon>
        <taxon>Magnoliopsida</taxon>
        <taxon>eudicotyledons</taxon>
        <taxon>Gunneridae</taxon>
        <taxon>Pentapetalae</taxon>
        <taxon>asterids</taxon>
        <taxon>lamiids</taxon>
        <taxon>Solanales</taxon>
        <taxon>Solanaceae</taxon>
        <taxon>Solanoideae</taxon>
        <taxon>Datureae</taxon>
        <taxon>Datura</taxon>
    </lineage>
</organism>
<proteinExistence type="predicted"/>
<protein>
    <submittedName>
        <fullName evidence="1">Uncharacterized protein</fullName>
    </submittedName>
</protein>
<comment type="caution">
    <text evidence="1">The sequence shown here is derived from an EMBL/GenBank/DDBJ whole genome shotgun (WGS) entry which is preliminary data.</text>
</comment>
<keyword evidence="2" id="KW-1185">Reference proteome</keyword>
<sequence length="106" mass="11935">MEVRPRRRRRRRRSEFCVTLLGCCDWVIVDGEGVGGGPTRAVKDGNFVKRTWKHERKGKSGKEAARRRHNSQIIIVGVDAPALEFTGEGNASFKRGEGRQAEQKGE</sequence>
<evidence type="ECO:0000313" key="1">
    <source>
        <dbReference type="EMBL" id="MCD7456106.1"/>
    </source>
</evidence>